<keyword evidence="6" id="KW-1185">Reference proteome</keyword>
<feature type="compositionally biased region" description="Basic and acidic residues" evidence="3">
    <location>
        <begin position="851"/>
        <end position="861"/>
    </location>
</feature>
<protein>
    <recommendedName>
        <fullName evidence="4">Cilia- and flagella-associated protein 58 central coiled coil domain-containing protein</fullName>
    </recommendedName>
</protein>
<evidence type="ECO:0000313" key="5">
    <source>
        <dbReference type="EMBL" id="CAG9312660.1"/>
    </source>
</evidence>
<comment type="caution">
    <text evidence="5">The sequence shown here is derived from an EMBL/GenBank/DDBJ whole genome shotgun (WGS) entry which is preliminary data.</text>
</comment>
<evidence type="ECO:0000256" key="3">
    <source>
        <dbReference type="SAM" id="MobiDB-lite"/>
    </source>
</evidence>
<dbReference type="Proteomes" id="UP001162131">
    <property type="component" value="Unassembled WGS sequence"/>
</dbReference>
<feature type="domain" description="Cilia- and flagella-associated protein 58 central coiled coil" evidence="4">
    <location>
        <begin position="378"/>
        <end position="675"/>
    </location>
</feature>
<proteinExistence type="predicted"/>
<dbReference type="AlphaFoldDB" id="A0AAU9IFP3"/>
<accession>A0AAU9IFP3</accession>
<name>A0AAU9IFP3_9CILI</name>
<dbReference type="EMBL" id="CAJZBQ010000008">
    <property type="protein sequence ID" value="CAG9312660.1"/>
    <property type="molecule type" value="Genomic_DNA"/>
</dbReference>
<evidence type="ECO:0000256" key="2">
    <source>
        <dbReference type="SAM" id="Coils"/>
    </source>
</evidence>
<feature type="compositionally biased region" description="Basic and acidic residues" evidence="3">
    <location>
        <begin position="16"/>
        <end position="25"/>
    </location>
</feature>
<reference evidence="5" key="1">
    <citation type="submission" date="2021-09" db="EMBL/GenBank/DDBJ databases">
        <authorList>
            <consortium name="AG Swart"/>
            <person name="Singh M."/>
            <person name="Singh A."/>
            <person name="Seah K."/>
            <person name="Emmerich C."/>
        </authorList>
    </citation>
    <scope>NUCLEOTIDE SEQUENCE</scope>
    <source>
        <strain evidence="5">ATCC30299</strain>
    </source>
</reference>
<dbReference type="Pfam" id="PF21771">
    <property type="entry name" value="CFAP58_CC"/>
    <property type="match status" value="1"/>
</dbReference>
<evidence type="ECO:0000259" key="4">
    <source>
        <dbReference type="Pfam" id="PF21771"/>
    </source>
</evidence>
<evidence type="ECO:0000256" key="1">
    <source>
        <dbReference type="ARBA" id="ARBA00023054"/>
    </source>
</evidence>
<dbReference type="PANTHER" id="PTHR32083">
    <property type="entry name" value="CILIA AND FLAGELLA-ASSOCIATED PROTEIN 58-RELATED"/>
    <property type="match status" value="1"/>
</dbReference>
<sequence length="880" mass="103626">MSLDPSRTDQSPLKPKGGEEDFESRDFQELESEFQAVLREIGGDKQLEHFRREYEKLHRALKNSHENEKKLIKKCQELNQQITESTLKVQLALKLSQEENENIRAFQADLDRAVKTLEAFREKEEKAKKTIQDLREHIEHLGQIVEQGSGLAVGQDSTVNELLRAKDELKREVDIGNDQISTAQKEHAELLDKLQKLEISRQTYKDEIAACNTQIAEIKELMQAENKKKLDTETALNEEKGVFDGILERIQQKDNQLKALVEEKSNIQKEIKKVEDQLQEKGYGLQQAQKELSAAEEKKVHQEIVRENILRGNSQLEEDVEQARKDAEILQDEQEKLKRELISQNKRHESLFTERKEAELLKDKAREYMHELIKESDALRKATEADQNLIENLKRERDMIMKTIMRARDNIRMQEDTAITMDNNRKKVENEIKKYSKDIKKLKDKVWQLQKEQERYGIEKSQAYAKYSQCLEEVKLCNSVIAELQKKNVEAEAKLKQQQNLYEAVRSDRNLYSKNLIESHEEIEELDKKKKIMLHQINQLKEEIAVKDTELIQENKRVGTLEKSMHEAEEKKNELIATQDKLEEVIRECEREIQRLKYVITEVEQEKLKQQKELELVTNERDILGTQLIRRKEELELLYEKIKIFTSTLKKGEEQYKQRLGDIDILKIRIAELKQKLSSTKKEAAAVFDLKKENYYLERELLEEKVKVKALSEEVENTMNVHRWRKLEGTEPEVYELITKIQTLQRRLISKTEEVVIKNSNLDKLEKEYEKLKASLARHPGPESAEKIQECRNILEEKKSQMDSMEQELGLYQAQSNQYKYEIDRLTRELQEVKKNYFTTKKREQLIKERQLKDEGKDKPVIVRNPPPQRFTGGGFNLAI</sequence>
<keyword evidence="1 2" id="KW-0175">Coiled coil</keyword>
<evidence type="ECO:0000313" key="6">
    <source>
        <dbReference type="Proteomes" id="UP001162131"/>
    </source>
</evidence>
<feature type="region of interest" description="Disordered" evidence="3">
    <location>
        <begin position="851"/>
        <end position="880"/>
    </location>
</feature>
<gene>
    <name evidence="5" type="ORF">BSTOLATCC_MIC7186</name>
</gene>
<dbReference type="InterPro" id="IPR049270">
    <property type="entry name" value="CFAP58_CC"/>
</dbReference>
<feature type="coiled-coil region" evidence="2">
    <location>
        <begin position="47"/>
        <end position="620"/>
    </location>
</feature>
<feature type="region of interest" description="Disordered" evidence="3">
    <location>
        <begin position="1"/>
        <end position="25"/>
    </location>
</feature>
<organism evidence="5 6">
    <name type="scientific">Blepharisma stoltei</name>
    <dbReference type="NCBI Taxonomy" id="1481888"/>
    <lineage>
        <taxon>Eukaryota</taxon>
        <taxon>Sar</taxon>
        <taxon>Alveolata</taxon>
        <taxon>Ciliophora</taxon>
        <taxon>Postciliodesmatophora</taxon>
        <taxon>Heterotrichea</taxon>
        <taxon>Heterotrichida</taxon>
        <taxon>Blepharismidae</taxon>
        <taxon>Blepharisma</taxon>
    </lineage>
</organism>
<dbReference type="GO" id="GO:0005856">
    <property type="term" value="C:cytoskeleton"/>
    <property type="evidence" value="ECO:0007669"/>
    <property type="project" value="TreeGrafter"/>
</dbReference>
<feature type="coiled-coil region" evidence="2">
    <location>
        <begin position="755"/>
        <end position="843"/>
    </location>
</feature>
<dbReference type="PANTHER" id="PTHR32083:SF0">
    <property type="entry name" value="CILIA AND FLAGELLA-ASSOCIATED PROTEIN 58"/>
    <property type="match status" value="1"/>
</dbReference>